<feature type="compositionally biased region" description="Low complexity" evidence="1">
    <location>
        <begin position="71"/>
        <end position="93"/>
    </location>
</feature>
<sequence length="156" mass="18207">MSQETVEELQKGQELLRDEVNRLKTQMSLIIKILLKEEDNPLSYQSQVCPAPQISKPWVVPSHPQQACHAPPLQQPLMRPRQNHQQQQNGYQRKNQHSLERKNVPINQMYFDLVPVLCDYHAGSPGHNVVDCRVFKYKVQELIDRKLLSFKEEPDS</sequence>
<evidence type="ECO:0000313" key="2">
    <source>
        <dbReference type="EMBL" id="MCH83756.1"/>
    </source>
</evidence>
<proteinExistence type="predicted"/>
<organism evidence="2 3">
    <name type="scientific">Trifolium medium</name>
    <dbReference type="NCBI Taxonomy" id="97028"/>
    <lineage>
        <taxon>Eukaryota</taxon>
        <taxon>Viridiplantae</taxon>
        <taxon>Streptophyta</taxon>
        <taxon>Embryophyta</taxon>
        <taxon>Tracheophyta</taxon>
        <taxon>Spermatophyta</taxon>
        <taxon>Magnoliopsida</taxon>
        <taxon>eudicotyledons</taxon>
        <taxon>Gunneridae</taxon>
        <taxon>Pentapetalae</taxon>
        <taxon>rosids</taxon>
        <taxon>fabids</taxon>
        <taxon>Fabales</taxon>
        <taxon>Fabaceae</taxon>
        <taxon>Papilionoideae</taxon>
        <taxon>50 kb inversion clade</taxon>
        <taxon>NPAAA clade</taxon>
        <taxon>Hologalegina</taxon>
        <taxon>IRL clade</taxon>
        <taxon>Trifolieae</taxon>
        <taxon>Trifolium</taxon>
    </lineage>
</organism>
<name>A0A392M8L0_9FABA</name>
<protein>
    <recommendedName>
        <fullName evidence="4">Gag-pol polyprotein</fullName>
    </recommendedName>
</protein>
<evidence type="ECO:0000256" key="1">
    <source>
        <dbReference type="SAM" id="MobiDB-lite"/>
    </source>
</evidence>
<feature type="region of interest" description="Disordered" evidence="1">
    <location>
        <begin position="60"/>
        <end position="99"/>
    </location>
</feature>
<dbReference type="Proteomes" id="UP000265520">
    <property type="component" value="Unassembled WGS sequence"/>
</dbReference>
<gene>
    <name evidence="2" type="ORF">A2U01_0004582</name>
</gene>
<comment type="caution">
    <text evidence="2">The sequence shown here is derived from an EMBL/GenBank/DDBJ whole genome shotgun (WGS) entry which is preliminary data.</text>
</comment>
<accession>A0A392M8L0</accession>
<evidence type="ECO:0008006" key="4">
    <source>
        <dbReference type="Google" id="ProtNLM"/>
    </source>
</evidence>
<keyword evidence="3" id="KW-1185">Reference proteome</keyword>
<dbReference type="AlphaFoldDB" id="A0A392M8L0"/>
<dbReference type="EMBL" id="LXQA010005698">
    <property type="protein sequence ID" value="MCH83756.1"/>
    <property type="molecule type" value="Genomic_DNA"/>
</dbReference>
<evidence type="ECO:0000313" key="3">
    <source>
        <dbReference type="Proteomes" id="UP000265520"/>
    </source>
</evidence>
<reference evidence="2 3" key="1">
    <citation type="journal article" date="2018" name="Front. Plant Sci.">
        <title>Red Clover (Trifolium pratense) and Zigzag Clover (T. medium) - A Picture of Genomic Similarities and Differences.</title>
        <authorList>
            <person name="Dluhosova J."/>
            <person name="Istvanek J."/>
            <person name="Nedelnik J."/>
            <person name="Repkova J."/>
        </authorList>
    </citation>
    <scope>NUCLEOTIDE SEQUENCE [LARGE SCALE GENOMIC DNA]</scope>
    <source>
        <strain evidence="3">cv. 10/8</strain>
        <tissue evidence="2">Leaf</tissue>
    </source>
</reference>